<dbReference type="InterPro" id="IPR001849">
    <property type="entry name" value="PH_domain"/>
</dbReference>
<evidence type="ECO:0000313" key="4">
    <source>
        <dbReference type="Proteomes" id="UP000614601"/>
    </source>
</evidence>
<feature type="compositionally biased region" description="Low complexity" evidence="1">
    <location>
        <begin position="328"/>
        <end position="349"/>
    </location>
</feature>
<feature type="compositionally biased region" description="Pro residues" evidence="1">
    <location>
        <begin position="211"/>
        <end position="220"/>
    </location>
</feature>
<feature type="compositionally biased region" description="Low complexity" evidence="1">
    <location>
        <begin position="164"/>
        <end position="186"/>
    </location>
</feature>
<proteinExistence type="predicted"/>
<name>A0A811LP66_9BILA</name>
<dbReference type="OrthoDB" id="6126662at2759"/>
<feature type="region of interest" description="Disordered" evidence="1">
    <location>
        <begin position="161"/>
        <end position="285"/>
    </location>
</feature>
<keyword evidence="4" id="KW-1185">Reference proteome</keyword>
<dbReference type="SUPFAM" id="SSF50729">
    <property type="entry name" value="PH domain-like"/>
    <property type="match status" value="1"/>
</dbReference>
<feature type="domain" description="PH" evidence="2">
    <location>
        <begin position="37"/>
        <end position="132"/>
    </location>
</feature>
<comment type="caution">
    <text evidence="3">The sequence shown here is derived from an EMBL/GenBank/DDBJ whole genome shotgun (WGS) entry which is preliminary data.</text>
</comment>
<dbReference type="EMBL" id="CAJFDH010000006">
    <property type="protein sequence ID" value="CAD5230097.1"/>
    <property type="molecule type" value="Genomic_DNA"/>
</dbReference>
<gene>
    <name evidence="3" type="ORF">BOKJ2_LOCUS13965</name>
</gene>
<dbReference type="AlphaFoldDB" id="A0A811LP66"/>
<sequence length="587" mass="65325">MNGIRVVHQDILKFNDSQGLTNIVSFIKNKRKFSEHGYKCGEVYVMPPFNGECVVLCVHGQVPFLEVYARKIDVEKHEPIRLIDLLDTDVHIVDSCTFELKKVGQKRWKLRAENSLKRDKWIDCIKEIQTSCESELCFDDTDTQIVTQDFRTLLSHNLSQSQHNLSSPSLTSPSSPPNSSTLPRSSAPRERRDSAESNLYSADPVRKSQPMPVPSSPPMLIPSRSFNEDFLRQSPRSVSSVRSLPATSSPRTVRTRRTILDMPISSPGHSTTTLNSPSQAFSCPQSPAPNFGRFEFGKPKKYPLDKPIPLPSLPEIHTDSGVEMVETSNEFKSNRNSNSSNSNRDSMNSKGSNQENDPSEVKGDIYGYYGLLKSPGLNNNQIYDNTLSEITNDNTKQVNLVLSFCTESLKLVKAFGKIWIVGWETKLQRMVGGTLHYGDHLVAINGKPVNSTSDLMDLFHGCPAGIPVRLTISPTPFGQAFVLRKPNRGNLPLGIELYKNKNRIEMIKPGSVASMAGLPANTKSFLIPEEEVPSIITEVEHHPLDPSSKDSEALQKMNSIPPGQAFTVIIHPRDFVKTLKAQSNSVK</sequence>
<evidence type="ECO:0000313" key="3">
    <source>
        <dbReference type="EMBL" id="CAD5230097.1"/>
    </source>
</evidence>
<protein>
    <recommendedName>
        <fullName evidence="2">PH domain-containing protein</fullName>
    </recommendedName>
</protein>
<dbReference type="InterPro" id="IPR036034">
    <property type="entry name" value="PDZ_sf"/>
</dbReference>
<evidence type="ECO:0000256" key="1">
    <source>
        <dbReference type="SAM" id="MobiDB-lite"/>
    </source>
</evidence>
<reference evidence="3" key="1">
    <citation type="submission" date="2020-09" db="EMBL/GenBank/DDBJ databases">
        <authorList>
            <person name="Kikuchi T."/>
        </authorList>
    </citation>
    <scope>NUCLEOTIDE SEQUENCE</scope>
    <source>
        <strain evidence="3">SH1</strain>
    </source>
</reference>
<dbReference type="SMART" id="SM00233">
    <property type="entry name" value="PH"/>
    <property type="match status" value="1"/>
</dbReference>
<dbReference type="SUPFAM" id="SSF50156">
    <property type="entry name" value="PDZ domain-like"/>
    <property type="match status" value="1"/>
</dbReference>
<feature type="compositionally biased region" description="Polar residues" evidence="1">
    <location>
        <begin position="267"/>
        <end position="285"/>
    </location>
</feature>
<dbReference type="EMBL" id="CAJFCW020000006">
    <property type="protein sequence ID" value="CAG9127486.1"/>
    <property type="molecule type" value="Genomic_DNA"/>
</dbReference>
<accession>A0A811LP66</accession>
<feature type="region of interest" description="Disordered" evidence="1">
    <location>
        <begin position="328"/>
        <end position="360"/>
    </location>
</feature>
<dbReference type="Proteomes" id="UP000614601">
    <property type="component" value="Unassembled WGS sequence"/>
</dbReference>
<evidence type="ECO:0000259" key="2">
    <source>
        <dbReference type="SMART" id="SM00233"/>
    </source>
</evidence>
<organism evidence="3 4">
    <name type="scientific">Bursaphelenchus okinawaensis</name>
    <dbReference type="NCBI Taxonomy" id="465554"/>
    <lineage>
        <taxon>Eukaryota</taxon>
        <taxon>Metazoa</taxon>
        <taxon>Ecdysozoa</taxon>
        <taxon>Nematoda</taxon>
        <taxon>Chromadorea</taxon>
        <taxon>Rhabditida</taxon>
        <taxon>Tylenchina</taxon>
        <taxon>Tylenchomorpha</taxon>
        <taxon>Aphelenchoidea</taxon>
        <taxon>Aphelenchoididae</taxon>
        <taxon>Bursaphelenchus</taxon>
    </lineage>
</organism>
<feature type="compositionally biased region" description="Low complexity" evidence="1">
    <location>
        <begin position="232"/>
        <end position="252"/>
    </location>
</feature>
<dbReference type="Proteomes" id="UP000783686">
    <property type="component" value="Unassembled WGS sequence"/>
</dbReference>